<dbReference type="OrthoDB" id="2800951at2759"/>
<keyword evidence="3" id="KW-1185">Reference proteome</keyword>
<dbReference type="EMBL" id="KZ084091">
    <property type="protein sequence ID" value="OSD06063.1"/>
    <property type="molecule type" value="Genomic_DNA"/>
</dbReference>
<protein>
    <submittedName>
        <fullName evidence="2">RnaseH-domain-containing protein</fullName>
    </submittedName>
</protein>
<sequence>MAHRRVPPFAPLHIVNGLTKHVEGWEQRGWVGISNARAFQEAIALLRSRSAPTTLRWVKGHKGTQGNEEADKLAGEGANMDRQYLPIALPPQNEYLRKGMLLSAATQRMLYWGIREQITVTARRTTATNVLAATKAAVAWGQHALEQGEVWRALRRDPVVKKTRDFLWKTLHGVYRVGRYWNNIQGHEARARCALCGDEDSMEHILQECSSMEVGLVWKLVSTALARAGVAVPAKPSFGLYMAAPALSVTGDGGKIKPGPTRLVRTVIPEAAHLVWKLRCRRVIEWAAQPLRRYSVAEVRNEWIAMLNKRVREEQLAAAAPFLKPNKITVGKIRETWTPLLDTSEVADESWAEDPGVLVGMSLAILCEP</sequence>
<evidence type="ECO:0000259" key="1">
    <source>
        <dbReference type="PROSITE" id="PS50879"/>
    </source>
</evidence>
<organism evidence="2 3">
    <name type="scientific">Trametes coccinea (strain BRFM310)</name>
    <name type="common">Pycnoporus coccineus</name>
    <dbReference type="NCBI Taxonomy" id="1353009"/>
    <lineage>
        <taxon>Eukaryota</taxon>
        <taxon>Fungi</taxon>
        <taxon>Dikarya</taxon>
        <taxon>Basidiomycota</taxon>
        <taxon>Agaricomycotina</taxon>
        <taxon>Agaricomycetes</taxon>
        <taxon>Polyporales</taxon>
        <taxon>Polyporaceae</taxon>
        <taxon>Trametes</taxon>
    </lineage>
</organism>
<gene>
    <name evidence="2" type="ORF">PYCCODRAFT_1442884</name>
</gene>
<dbReference type="InterPro" id="IPR012337">
    <property type="entry name" value="RNaseH-like_sf"/>
</dbReference>
<dbReference type="SUPFAM" id="SSF53098">
    <property type="entry name" value="Ribonuclease H-like"/>
    <property type="match status" value="1"/>
</dbReference>
<feature type="domain" description="RNase H type-1" evidence="1">
    <location>
        <begin position="1"/>
        <end position="79"/>
    </location>
</feature>
<dbReference type="GO" id="GO:0004523">
    <property type="term" value="F:RNA-DNA hybrid ribonuclease activity"/>
    <property type="evidence" value="ECO:0007669"/>
    <property type="project" value="InterPro"/>
</dbReference>
<dbReference type="Proteomes" id="UP000193067">
    <property type="component" value="Unassembled WGS sequence"/>
</dbReference>
<dbReference type="InterPro" id="IPR036397">
    <property type="entry name" value="RNaseH_sf"/>
</dbReference>
<dbReference type="Gene3D" id="3.30.420.10">
    <property type="entry name" value="Ribonuclease H-like superfamily/Ribonuclease H"/>
    <property type="match status" value="1"/>
</dbReference>
<dbReference type="PROSITE" id="PS50879">
    <property type="entry name" value="RNASE_H_1"/>
    <property type="match status" value="1"/>
</dbReference>
<accession>A0A1Y2IZG5</accession>
<evidence type="ECO:0000313" key="3">
    <source>
        <dbReference type="Proteomes" id="UP000193067"/>
    </source>
</evidence>
<dbReference type="AlphaFoldDB" id="A0A1Y2IZG5"/>
<evidence type="ECO:0000313" key="2">
    <source>
        <dbReference type="EMBL" id="OSD06063.1"/>
    </source>
</evidence>
<reference evidence="2 3" key="1">
    <citation type="journal article" date="2015" name="Biotechnol. Biofuels">
        <title>Enhanced degradation of softwood versus hardwood by the white-rot fungus Pycnoporus coccineus.</title>
        <authorList>
            <person name="Couturier M."/>
            <person name="Navarro D."/>
            <person name="Chevret D."/>
            <person name="Henrissat B."/>
            <person name="Piumi F."/>
            <person name="Ruiz-Duenas F.J."/>
            <person name="Martinez A.T."/>
            <person name="Grigoriev I.V."/>
            <person name="Riley R."/>
            <person name="Lipzen A."/>
            <person name="Berrin J.G."/>
            <person name="Master E.R."/>
            <person name="Rosso M.N."/>
        </authorList>
    </citation>
    <scope>NUCLEOTIDE SEQUENCE [LARGE SCALE GENOMIC DNA]</scope>
    <source>
        <strain evidence="2 3">BRFM310</strain>
    </source>
</reference>
<dbReference type="STRING" id="1353009.A0A1Y2IZG5"/>
<proteinExistence type="predicted"/>
<dbReference type="Pfam" id="PF00075">
    <property type="entry name" value="RNase_H"/>
    <property type="match status" value="1"/>
</dbReference>
<dbReference type="InterPro" id="IPR002156">
    <property type="entry name" value="RNaseH_domain"/>
</dbReference>
<name>A0A1Y2IZG5_TRAC3</name>
<dbReference type="GO" id="GO:0003676">
    <property type="term" value="F:nucleic acid binding"/>
    <property type="evidence" value="ECO:0007669"/>
    <property type="project" value="InterPro"/>
</dbReference>